<organism evidence="1 2">
    <name type="scientific">Coptotermes formosanus</name>
    <name type="common">Formosan subterranean termite</name>
    <dbReference type="NCBI Taxonomy" id="36987"/>
    <lineage>
        <taxon>Eukaryota</taxon>
        <taxon>Metazoa</taxon>
        <taxon>Ecdysozoa</taxon>
        <taxon>Arthropoda</taxon>
        <taxon>Hexapoda</taxon>
        <taxon>Insecta</taxon>
        <taxon>Pterygota</taxon>
        <taxon>Neoptera</taxon>
        <taxon>Polyneoptera</taxon>
        <taxon>Dictyoptera</taxon>
        <taxon>Blattodea</taxon>
        <taxon>Blattoidea</taxon>
        <taxon>Termitoidae</taxon>
        <taxon>Rhinotermitidae</taxon>
        <taxon>Coptotermes</taxon>
    </lineage>
</organism>
<protein>
    <submittedName>
        <fullName evidence="1">Uncharacterized protein</fullName>
    </submittedName>
</protein>
<name>A0A6L2PU91_COPFO</name>
<reference evidence="2" key="1">
    <citation type="submission" date="2020-01" db="EMBL/GenBank/DDBJ databases">
        <title>Draft genome sequence of the Termite Coptotermes fromosanus.</title>
        <authorList>
            <person name="Itakura S."/>
            <person name="Yosikawa Y."/>
            <person name="Umezawa K."/>
        </authorList>
    </citation>
    <scope>NUCLEOTIDE SEQUENCE [LARGE SCALE GENOMIC DNA]</scope>
</reference>
<accession>A0A6L2PU91</accession>
<dbReference type="InParanoid" id="A0A6L2PU91"/>
<sequence length="132" mass="15583">EEEGELADYCRDLDARVYGLKIRMLKGLAFEYTDRNCIDRRFNKEKKNAGRHWRNIPPKKIFKMDETGINSLPKKSPKVTAGKGKRVVGKIVSADHYCVLFYWTQCRRCTNWWHEAYTAYQSDHFTCDYCST</sequence>
<dbReference type="Proteomes" id="UP000502823">
    <property type="component" value="Unassembled WGS sequence"/>
</dbReference>
<feature type="non-terminal residue" evidence="1">
    <location>
        <position position="1"/>
    </location>
</feature>
<proteinExistence type="predicted"/>
<dbReference type="EMBL" id="BLKM01005410">
    <property type="protein sequence ID" value="GFG34198.1"/>
    <property type="molecule type" value="Genomic_DNA"/>
</dbReference>
<dbReference type="OrthoDB" id="8058166at2759"/>
<keyword evidence="2" id="KW-1185">Reference proteome</keyword>
<gene>
    <name evidence="1" type="ORF">Cfor_00472</name>
</gene>
<evidence type="ECO:0000313" key="1">
    <source>
        <dbReference type="EMBL" id="GFG34198.1"/>
    </source>
</evidence>
<evidence type="ECO:0000313" key="2">
    <source>
        <dbReference type="Proteomes" id="UP000502823"/>
    </source>
</evidence>
<dbReference type="AlphaFoldDB" id="A0A6L2PU91"/>
<comment type="caution">
    <text evidence="1">The sequence shown here is derived from an EMBL/GenBank/DDBJ whole genome shotgun (WGS) entry which is preliminary data.</text>
</comment>